<dbReference type="InterPro" id="IPR001267">
    <property type="entry name" value="Thymidine_kinase"/>
</dbReference>
<evidence type="ECO:0000256" key="3">
    <source>
        <dbReference type="ARBA" id="ARBA00022777"/>
    </source>
</evidence>
<organism evidence="5 6">
    <name type="scientific">Bacillus phage vB_BcoS-136</name>
    <dbReference type="NCBI Taxonomy" id="2419619"/>
    <lineage>
        <taxon>Viruses</taxon>
        <taxon>Duplodnaviria</taxon>
        <taxon>Heunggongvirae</taxon>
        <taxon>Uroviricota</taxon>
        <taxon>Caudoviricetes</taxon>
        <taxon>Heleneionescovirinae</taxon>
        <taxon>Kenyattavirus</taxon>
        <taxon>Kenyattavirus kv136</taxon>
    </lineage>
</organism>
<dbReference type="Pfam" id="PF00265">
    <property type="entry name" value="TK"/>
    <property type="match status" value="1"/>
</dbReference>
<evidence type="ECO:0000256" key="1">
    <source>
        <dbReference type="ARBA" id="ARBA00022679"/>
    </source>
</evidence>
<proteinExistence type="predicted"/>
<reference evidence="5 6" key="1">
    <citation type="submission" date="2018-09" db="EMBL/GenBank/DDBJ databases">
        <title>Comparative Genomic Analysis of Eight Novel Haloalkaliphilic Bacteriophages from Lake Elmenteita, Kenya.</title>
        <authorList>
            <person name="Akhwale J.K."/>
        </authorList>
    </citation>
    <scope>NUCLEOTIDE SEQUENCE [LARGE SCALE GENOMIC DNA]</scope>
</reference>
<evidence type="ECO:0000256" key="2">
    <source>
        <dbReference type="ARBA" id="ARBA00022741"/>
    </source>
</evidence>
<protein>
    <submittedName>
        <fullName evidence="5">Thymidine kinase</fullName>
    </submittedName>
</protein>
<name>A0A3G3BVL2_9CAUD</name>
<dbReference type="EMBL" id="MH884508">
    <property type="protein sequence ID" value="AYP68283.1"/>
    <property type="molecule type" value="Genomic_DNA"/>
</dbReference>
<keyword evidence="3 5" id="KW-0418">Kinase</keyword>
<dbReference type="GO" id="GO:0005524">
    <property type="term" value="F:ATP binding"/>
    <property type="evidence" value="ECO:0007669"/>
    <property type="project" value="UniProtKB-KW"/>
</dbReference>
<evidence type="ECO:0000256" key="4">
    <source>
        <dbReference type="ARBA" id="ARBA00022840"/>
    </source>
</evidence>
<dbReference type="Proteomes" id="UP000274199">
    <property type="component" value="Segment"/>
</dbReference>
<evidence type="ECO:0000313" key="6">
    <source>
        <dbReference type="Proteomes" id="UP000274199"/>
    </source>
</evidence>
<evidence type="ECO:0000313" key="5">
    <source>
        <dbReference type="EMBL" id="AYP68283.1"/>
    </source>
</evidence>
<sequence length="140" mass="16692">MNYNFFTVSQIEKLAEISITYDVDIYAYGLLMSYNGRMFEPIRRAIECGFRTQTLDMSCDHCNNDATHHTLYLDGILQVDGESINVEDFNNKEQRYESVCYSCYIRAIDVHEMKMEKFVKELEDDIRKHFEERQEAREQE</sequence>
<keyword evidence="2" id="KW-0547">Nucleotide-binding</keyword>
<keyword evidence="4" id="KW-0067">ATP-binding</keyword>
<accession>A0A3G3BVL2</accession>
<keyword evidence="6" id="KW-1185">Reference proteome</keyword>
<gene>
    <name evidence="5" type="ORF">vBBcoS136_00169</name>
</gene>
<keyword evidence="1" id="KW-0808">Transferase</keyword>
<dbReference type="GO" id="GO:0004797">
    <property type="term" value="F:thymidine kinase activity"/>
    <property type="evidence" value="ECO:0007669"/>
    <property type="project" value="InterPro"/>
</dbReference>